<dbReference type="Gene3D" id="3.40.50.300">
    <property type="entry name" value="P-loop containing nucleotide triphosphate hydrolases"/>
    <property type="match status" value="1"/>
</dbReference>
<reference evidence="7 8" key="1">
    <citation type="submission" date="2020-03" db="EMBL/GenBank/DDBJ databases">
        <title>Complete genome sequence of Lactobacillus paracasei strain NFFJ04, isolated from animal feed.</title>
        <authorList>
            <person name="Jung J.Y."/>
        </authorList>
    </citation>
    <scope>NUCLEOTIDE SEQUENCE [LARGE SCALE GENOMIC DNA]</scope>
    <source>
        <strain evidence="7 8">NFFJ04</strain>
    </source>
</reference>
<evidence type="ECO:0000313" key="8">
    <source>
        <dbReference type="Proteomes" id="UP000593972"/>
    </source>
</evidence>
<sequence length="917" mass="101747">MAVDIQNSVLEEIDRLCSGDDLQSVVVTADDVANALSIKRNTASQYLNLLVKDGDAVKVNTRPVRFYGHKALVRVLGVRPDKGEYASVQELFAQKRASLDPLGQVIGAQQSLFSQIKRMKAAARYPGVGLPILLTGPTGSGKSYLAKMFYNYCVQQGYLSSDSQFVHLNCAEYADNPELLASILFGYKRGAYTGADHDSAGLFDRADKGMLFLDEVHRLGAKGQEKLFEYLDNGVVSPLGETKSSHHVQVRLIFATTENIQSTFLQTFIRRIPVQVEIPGINDRTQFEREALTKLFFLNQAKHVQRTLAVSKQVLGILTGQHYDSNVGQMKNHITLTVASALSKAGSLGDDDKLHINVSDLPAEIWRRSNAESEGTRLKLTGDSSTVDISPAMELSELIDDESDQDNQIRQTFRRIAENYQHFGLNDMFLGTSSNLINALTDEMIFSEVIDRGEVPLNLLKKIMKVKLDSLASDYSVEFSGNGLVIIAYFFYYRQFSYWMLSAPDHALLTKISDELASVSPRIARFTDEITKMIETSLSLPIDVVDRLFLQLYLQDAVKINRDNAIRCIVLAHGYSTASSIANVVNRVIGKQIIGYIDMPLNIDVETIGQRVSDYIASHSITSGMILMVDMGSLAGIHKYIHGTIDFPIGIITNVSTQTALVVADQVMHKKDIATIVNSTAAGIKSDGRVIYPEKVKKNLIITCCNTGIGTANQIKSLLDTSFADKLDVVVNAYDYRRIRQEGQIEVLKKTYNVLAIVGTVDPKVKGIPFVPLEKLIVGEDSELLQDALGSVANSKQIDESIKTILHNFTIERVINSLTILDASAVMDTIDIVMERYVELAKKPLPNSKRMALYVHVSCLIERLIRNEPIMTYDWEHSQCDTKVLENLKTALSVVEDKYSVTIPKSELGYIDDIVEG</sequence>
<dbReference type="InterPro" id="IPR036634">
    <property type="entry name" value="PRD_sf"/>
</dbReference>
<protein>
    <submittedName>
        <fullName evidence="7">Sigma 54-interacting transcriptional regulator</fullName>
    </submittedName>
</protein>
<proteinExistence type="predicted"/>
<dbReference type="Pfam" id="PF00874">
    <property type="entry name" value="PRD"/>
    <property type="match status" value="1"/>
</dbReference>
<dbReference type="AlphaFoldDB" id="A0ABD7BV87"/>
<name>A0ABD7BV87_LACPA</name>
<dbReference type="InterPro" id="IPR036662">
    <property type="entry name" value="PTS_EIIA_man-typ_sf"/>
</dbReference>
<dbReference type="SUPFAM" id="SSF53062">
    <property type="entry name" value="PTS system fructose IIA component-like"/>
    <property type="match status" value="1"/>
</dbReference>
<dbReference type="SMART" id="SM00382">
    <property type="entry name" value="AAA"/>
    <property type="match status" value="1"/>
</dbReference>
<dbReference type="InterPro" id="IPR002078">
    <property type="entry name" value="Sigma_54_int"/>
</dbReference>
<dbReference type="SUPFAM" id="SSF63520">
    <property type="entry name" value="PTS-regulatory domain, PRD"/>
    <property type="match status" value="1"/>
</dbReference>
<feature type="domain" description="PRD" evidence="6">
    <location>
        <begin position="821"/>
        <end position="917"/>
    </location>
</feature>
<dbReference type="GO" id="GO:0005524">
    <property type="term" value="F:ATP binding"/>
    <property type="evidence" value="ECO:0007669"/>
    <property type="project" value="UniProtKB-KW"/>
</dbReference>
<dbReference type="CDD" id="cd00009">
    <property type="entry name" value="AAA"/>
    <property type="match status" value="1"/>
</dbReference>
<dbReference type="PROSITE" id="PS00676">
    <property type="entry name" value="SIGMA54_INTERACT_2"/>
    <property type="match status" value="1"/>
</dbReference>
<keyword evidence="3" id="KW-0067">ATP-binding</keyword>
<dbReference type="SUPFAM" id="SSF52540">
    <property type="entry name" value="P-loop containing nucleoside triphosphate hydrolases"/>
    <property type="match status" value="1"/>
</dbReference>
<feature type="domain" description="Sigma-54 factor interaction" evidence="4">
    <location>
        <begin position="105"/>
        <end position="339"/>
    </location>
</feature>
<dbReference type="InterPro" id="IPR025943">
    <property type="entry name" value="Sigma_54_int_dom_ATP-bd_2"/>
</dbReference>
<organism evidence="7 8">
    <name type="scientific">Lacticaseibacillus paracasei</name>
    <name type="common">Lactobacillus paracasei</name>
    <dbReference type="NCBI Taxonomy" id="1597"/>
    <lineage>
        <taxon>Bacteria</taxon>
        <taxon>Bacillati</taxon>
        <taxon>Bacillota</taxon>
        <taxon>Bacilli</taxon>
        <taxon>Lactobacillales</taxon>
        <taxon>Lactobacillaceae</taxon>
        <taxon>Lacticaseibacillus</taxon>
    </lineage>
</organism>
<dbReference type="Gene3D" id="1.10.1790.10">
    <property type="entry name" value="PRD domain"/>
    <property type="match status" value="1"/>
</dbReference>
<evidence type="ECO:0000313" key="7">
    <source>
        <dbReference type="EMBL" id="QOP56528.1"/>
    </source>
</evidence>
<dbReference type="RefSeq" id="WP_193137180.1">
    <property type="nucleotide sequence ID" value="NZ_CP050500.1"/>
</dbReference>
<gene>
    <name evidence="7" type="ORF">HCJ88_12505</name>
</gene>
<dbReference type="Pfam" id="PF03610">
    <property type="entry name" value="EIIA-man"/>
    <property type="match status" value="1"/>
</dbReference>
<dbReference type="InterPro" id="IPR011608">
    <property type="entry name" value="PRD"/>
</dbReference>
<dbReference type="InterPro" id="IPR027417">
    <property type="entry name" value="P-loop_NTPase"/>
</dbReference>
<evidence type="ECO:0000259" key="5">
    <source>
        <dbReference type="PROSITE" id="PS51096"/>
    </source>
</evidence>
<evidence type="ECO:0000256" key="1">
    <source>
        <dbReference type="ARBA" id="ARBA00022679"/>
    </source>
</evidence>
<dbReference type="GO" id="GO:0016740">
    <property type="term" value="F:transferase activity"/>
    <property type="evidence" value="ECO:0007669"/>
    <property type="project" value="UniProtKB-KW"/>
</dbReference>
<keyword evidence="2" id="KW-0547">Nucleotide-binding</keyword>
<dbReference type="PROSITE" id="PS51372">
    <property type="entry name" value="PRD_2"/>
    <property type="match status" value="1"/>
</dbReference>
<evidence type="ECO:0000259" key="6">
    <source>
        <dbReference type="PROSITE" id="PS51372"/>
    </source>
</evidence>
<dbReference type="InterPro" id="IPR003593">
    <property type="entry name" value="AAA+_ATPase"/>
</dbReference>
<accession>A0ABD7BV87</accession>
<dbReference type="Pfam" id="PF00158">
    <property type="entry name" value="Sigma54_activat"/>
    <property type="match status" value="1"/>
</dbReference>
<keyword evidence="1" id="KW-0808">Transferase</keyword>
<dbReference type="PANTHER" id="PTHR32071:SF38">
    <property type="entry name" value="PSP OPERON TRANSCRIPTIONAL ACTIVATOR"/>
    <property type="match status" value="1"/>
</dbReference>
<evidence type="ECO:0000259" key="4">
    <source>
        <dbReference type="PROSITE" id="PS50045"/>
    </source>
</evidence>
<dbReference type="Gene3D" id="3.40.50.510">
    <property type="entry name" value="Phosphotransferase system, mannose-type IIA component"/>
    <property type="match status" value="1"/>
</dbReference>
<dbReference type="PROSITE" id="PS51096">
    <property type="entry name" value="PTS_EIIA_TYPE_4"/>
    <property type="match status" value="1"/>
</dbReference>
<feature type="domain" description="PTS EIIA type-4" evidence="5">
    <location>
        <begin position="565"/>
        <end position="692"/>
    </location>
</feature>
<evidence type="ECO:0000256" key="2">
    <source>
        <dbReference type="ARBA" id="ARBA00022741"/>
    </source>
</evidence>
<dbReference type="PROSITE" id="PS50045">
    <property type="entry name" value="SIGMA54_INTERACT_4"/>
    <property type="match status" value="1"/>
</dbReference>
<dbReference type="InterPro" id="IPR004701">
    <property type="entry name" value="PTS_EIIA_man-typ"/>
</dbReference>
<dbReference type="Proteomes" id="UP000593972">
    <property type="component" value="Chromosome"/>
</dbReference>
<dbReference type="EMBL" id="CP050500">
    <property type="protein sequence ID" value="QOP56528.1"/>
    <property type="molecule type" value="Genomic_DNA"/>
</dbReference>
<dbReference type="PANTHER" id="PTHR32071">
    <property type="entry name" value="TRANSCRIPTIONAL REGULATORY PROTEIN"/>
    <property type="match status" value="1"/>
</dbReference>
<evidence type="ECO:0000256" key="3">
    <source>
        <dbReference type="ARBA" id="ARBA00022840"/>
    </source>
</evidence>